<accession>A0ABQ2CXC6</accession>
<keyword evidence="3" id="KW-1185">Reference proteome</keyword>
<dbReference type="PANTHER" id="PTHR43415:SF3">
    <property type="entry name" value="GNAT-FAMILY ACETYLTRANSFERASE"/>
    <property type="match status" value="1"/>
</dbReference>
<gene>
    <name evidence="2" type="ORF">GCM10008938_15620</name>
</gene>
<reference evidence="3" key="1">
    <citation type="journal article" date="2019" name="Int. J. Syst. Evol. Microbiol.">
        <title>The Global Catalogue of Microorganisms (GCM) 10K type strain sequencing project: providing services to taxonomists for standard genome sequencing and annotation.</title>
        <authorList>
            <consortium name="The Broad Institute Genomics Platform"/>
            <consortium name="The Broad Institute Genome Sequencing Center for Infectious Disease"/>
            <person name="Wu L."/>
            <person name="Ma J."/>
        </authorList>
    </citation>
    <scope>NUCLEOTIDE SEQUENCE [LARGE SCALE GENOMIC DNA]</scope>
    <source>
        <strain evidence="3">JCM 14370</strain>
    </source>
</reference>
<dbReference type="Proteomes" id="UP000632222">
    <property type="component" value="Unassembled WGS sequence"/>
</dbReference>
<feature type="domain" description="N-acetyltransferase" evidence="1">
    <location>
        <begin position="11"/>
        <end position="173"/>
    </location>
</feature>
<sequence length="186" mass="21239">MQIGFERVVLKRITELTSADWRLMHAFFRDRELADWNGARPVRLPLWLFKRILLEEEQAGDKWGFGIFTEGRLIGSVELYHLQPALPAHPIQGTLGIMIGERGLLGNGYGREALLALARHAFQGIQPPLERIRLTTFLHNVRAQRCFARVGFQVKSHAQKGDSTSVNMELTRAEFLKQMFIEGEIS</sequence>
<dbReference type="PANTHER" id="PTHR43415">
    <property type="entry name" value="SPERMIDINE N(1)-ACETYLTRANSFERASE"/>
    <property type="match status" value="1"/>
</dbReference>
<proteinExistence type="predicted"/>
<dbReference type="EMBL" id="BMOD01000004">
    <property type="protein sequence ID" value="GGJ30443.1"/>
    <property type="molecule type" value="Genomic_DNA"/>
</dbReference>
<dbReference type="RefSeq" id="WP_189002083.1">
    <property type="nucleotide sequence ID" value="NZ_BMOD01000004.1"/>
</dbReference>
<comment type="caution">
    <text evidence="2">The sequence shown here is derived from an EMBL/GenBank/DDBJ whole genome shotgun (WGS) entry which is preliminary data.</text>
</comment>
<protein>
    <submittedName>
        <fullName evidence="2">Kanamycin resistance protein</fullName>
    </submittedName>
</protein>
<evidence type="ECO:0000313" key="2">
    <source>
        <dbReference type="EMBL" id="GGJ30443.1"/>
    </source>
</evidence>
<evidence type="ECO:0000313" key="3">
    <source>
        <dbReference type="Proteomes" id="UP000632222"/>
    </source>
</evidence>
<dbReference type="Pfam" id="PF13302">
    <property type="entry name" value="Acetyltransf_3"/>
    <property type="match status" value="1"/>
</dbReference>
<organism evidence="2 3">
    <name type="scientific">Deinococcus roseus</name>
    <dbReference type="NCBI Taxonomy" id="392414"/>
    <lineage>
        <taxon>Bacteria</taxon>
        <taxon>Thermotogati</taxon>
        <taxon>Deinococcota</taxon>
        <taxon>Deinococci</taxon>
        <taxon>Deinococcales</taxon>
        <taxon>Deinococcaceae</taxon>
        <taxon>Deinococcus</taxon>
    </lineage>
</organism>
<dbReference type="PROSITE" id="PS51186">
    <property type="entry name" value="GNAT"/>
    <property type="match status" value="1"/>
</dbReference>
<dbReference type="Gene3D" id="3.40.630.30">
    <property type="match status" value="1"/>
</dbReference>
<dbReference type="InterPro" id="IPR000182">
    <property type="entry name" value="GNAT_dom"/>
</dbReference>
<dbReference type="SUPFAM" id="SSF55729">
    <property type="entry name" value="Acyl-CoA N-acyltransferases (Nat)"/>
    <property type="match status" value="1"/>
</dbReference>
<dbReference type="InterPro" id="IPR016181">
    <property type="entry name" value="Acyl_CoA_acyltransferase"/>
</dbReference>
<evidence type="ECO:0000259" key="1">
    <source>
        <dbReference type="PROSITE" id="PS51186"/>
    </source>
</evidence>
<name>A0ABQ2CXC6_9DEIO</name>